<keyword evidence="2 12" id="KW-0489">Methyltransferase</keyword>
<dbReference type="Proteomes" id="UP001292079">
    <property type="component" value="Unassembled WGS sequence"/>
</dbReference>
<protein>
    <recommendedName>
        <fullName evidence="12">tRNA:m(4)X modification enzyme TRM13</fullName>
        <ecNumber evidence="12">2.1.1.225</ecNumber>
    </recommendedName>
</protein>
<dbReference type="PANTHER" id="PTHR12998:SF0">
    <property type="entry name" value="TRNA:M(4)X MODIFICATION ENZYME TRM13 HOMOLOG"/>
    <property type="match status" value="1"/>
</dbReference>
<dbReference type="InterPro" id="IPR022776">
    <property type="entry name" value="TRM13/UPF0224_CHHC_Znf_dom"/>
</dbReference>
<dbReference type="PROSITE" id="PS51800">
    <property type="entry name" value="ZF_CHHC_U11_48K"/>
    <property type="match status" value="1"/>
</dbReference>
<reference evidence="14" key="2">
    <citation type="journal article" date="2023" name="Infect Dis Poverty">
        <title>Chromosome-scale genome of the human blood fluke Schistosoma mekongi and its implications for public health.</title>
        <authorList>
            <person name="Zhou M."/>
            <person name="Xu L."/>
            <person name="Xu D."/>
            <person name="Chen W."/>
            <person name="Khan J."/>
            <person name="Hu Y."/>
            <person name="Huang H."/>
            <person name="Wei H."/>
            <person name="Zhang Y."/>
            <person name="Chusongsang P."/>
            <person name="Tanasarnprasert K."/>
            <person name="Hu X."/>
            <person name="Limpanont Y."/>
            <person name="Lv Z."/>
        </authorList>
    </citation>
    <scope>NUCLEOTIDE SEQUENCE</scope>
    <source>
        <strain evidence="14">LV_2022a</strain>
    </source>
</reference>
<gene>
    <name evidence="14" type="ORF">MN116_005778</name>
</gene>
<proteinExistence type="inferred from homology"/>
<keyword evidence="8 12" id="KW-0862">Zinc</keyword>
<dbReference type="InterPro" id="IPR007871">
    <property type="entry name" value="Methyltransferase_TRM13"/>
</dbReference>
<evidence type="ECO:0000256" key="12">
    <source>
        <dbReference type="RuleBase" id="RU367103"/>
    </source>
</evidence>
<comment type="catalytic activity">
    <reaction evidence="9 12">
        <text>cytidine(4) in tRNA(Pro) + S-adenosyl-L-methionine = 2'-O-methylcytidine(4) in tRNA(Pro) + S-adenosyl-L-homocysteine + H(+)</text>
        <dbReference type="Rhea" id="RHEA:32767"/>
        <dbReference type="Rhea" id="RHEA-COMP:10397"/>
        <dbReference type="Rhea" id="RHEA-COMP:10398"/>
        <dbReference type="ChEBI" id="CHEBI:15378"/>
        <dbReference type="ChEBI" id="CHEBI:57856"/>
        <dbReference type="ChEBI" id="CHEBI:59789"/>
        <dbReference type="ChEBI" id="CHEBI:74495"/>
        <dbReference type="ChEBI" id="CHEBI:82748"/>
        <dbReference type="EC" id="2.1.1.225"/>
    </reaction>
</comment>
<evidence type="ECO:0000256" key="9">
    <source>
        <dbReference type="ARBA" id="ARBA00048165"/>
    </source>
</evidence>
<comment type="catalytic activity">
    <reaction evidence="10 12">
        <text>cytidine(4) in tRNA(Gly)(GCC) + S-adenosyl-L-methionine = 2'-O-methylcytidine(4) in tRNA(Gly)(GCC) + S-adenosyl-L-homocysteine + H(+)</text>
        <dbReference type="Rhea" id="RHEA:43192"/>
        <dbReference type="Rhea" id="RHEA-COMP:10399"/>
        <dbReference type="Rhea" id="RHEA-COMP:10400"/>
        <dbReference type="ChEBI" id="CHEBI:15378"/>
        <dbReference type="ChEBI" id="CHEBI:57856"/>
        <dbReference type="ChEBI" id="CHEBI:59789"/>
        <dbReference type="ChEBI" id="CHEBI:74495"/>
        <dbReference type="ChEBI" id="CHEBI:82748"/>
        <dbReference type="EC" id="2.1.1.225"/>
    </reaction>
</comment>
<evidence type="ECO:0000256" key="8">
    <source>
        <dbReference type="ARBA" id="ARBA00022833"/>
    </source>
</evidence>
<evidence type="ECO:0000256" key="1">
    <source>
        <dbReference type="ARBA" id="ARBA00005265"/>
    </source>
</evidence>
<evidence type="ECO:0000313" key="14">
    <source>
        <dbReference type="EMBL" id="KAK4470201.1"/>
    </source>
</evidence>
<keyword evidence="4 12" id="KW-0949">S-adenosyl-L-methionine</keyword>
<evidence type="ECO:0000256" key="5">
    <source>
        <dbReference type="ARBA" id="ARBA00022694"/>
    </source>
</evidence>
<comment type="caution">
    <text evidence="14">The sequence shown here is derived from an EMBL/GenBank/DDBJ whole genome shotgun (WGS) entry which is preliminary data.</text>
</comment>
<evidence type="ECO:0000256" key="3">
    <source>
        <dbReference type="ARBA" id="ARBA00022679"/>
    </source>
</evidence>
<keyword evidence="6 12" id="KW-0479">Metal-binding</keyword>
<name>A0AAE2D3R0_SCHME</name>
<evidence type="ECO:0000256" key="2">
    <source>
        <dbReference type="ARBA" id="ARBA00022603"/>
    </source>
</evidence>
<dbReference type="PANTHER" id="PTHR12998">
    <property type="entry name" value="TRNA:M(4)X MODIFICATION ENZYME TRM13 HOMOLOG"/>
    <property type="match status" value="1"/>
</dbReference>
<organism evidence="14 15">
    <name type="scientific">Schistosoma mekongi</name>
    <name type="common">Parasitic worm</name>
    <dbReference type="NCBI Taxonomy" id="38744"/>
    <lineage>
        <taxon>Eukaryota</taxon>
        <taxon>Metazoa</taxon>
        <taxon>Spiralia</taxon>
        <taxon>Lophotrochozoa</taxon>
        <taxon>Platyhelminthes</taxon>
        <taxon>Trematoda</taxon>
        <taxon>Digenea</taxon>
        <taxon>Strigeidida</taxon>
        <taxon>Schistosomatoidea</taxon>
        <taxon>Schistosomatidae</taxon>
        <taxon>Schistosoma</taxon>
    </lineage>
</organism>
<keyword evidence="15" id="KW-1185">Reference proteome</keyword>
<evidence type="ECO:0000256" key="6">
    <source>
        <dbReference type="ARBA" id="ARBA00022723"/>
    </source>
</evidence>
<dbReference type="AlphaFoldDB" id="A0AAE2D3R0"/>
<reference evidence="14" key="1">
    <citation type="submission" date="2022-04" db="EMBL/GenBank/DDBJ databases">
        <authorList>
            <person name="Xu L."/>
            <person name="Lv Z."/>
        </authorList>
    </citation>
    <scope>NUCLEOTIDE SEQUENCE</scope>
    <source>
        <strain evidence="14">LV_2022a</strain>
    </source>
</reference>
<keyword evidence="3 12" id="KW-0808">Transferase</keyword>
<accession>A0AAE2D3R0</accession>
<dbReference type="Pfam" id="PF11722">
    <property type="entry name" value="zf-TRM13_CCCH"/>
    <property type="match status" value="1"/>
</dbReference>
<evidence type="ECO:0000256" key="10">
    <source>
        <dbReference type="ARBA" id="ARBA00048635"/>
    </source>
</evidence>
<dbReference type="GO" id="GO:0030488">
    <property type="term" value="P:tRNA methylation"/>
    <property type="evidence" value="ECO:0007669"/>
    <property type="project" value="InterPro"/>
</dbReference>
<dbReference type="Pfam" id="PF05206">
    <property type="entry name" value="TRM13"/>
    <property type="match status" value="1"/>
</dbReference>
<keyword evidence="7 12" id="KW-0863">Zinc-finger</keyword>
<dbReference type="Pfam" id="PF05253">
    <property type="entry name" value="zf-U11-48K"/>
    <property type="match status" value="1"/>
</dbReference>
<evidence type="ECO:0000256" key="4">
    <source>
        <dbReference type="ARBA" id="ARBA00022691"/>
    </source>
</evidence>
<dbReference type="GO" id="GO:0008270">
    <property type="term" value="F:zinc ion binding"/>
    <property type="evidence" value="ECO:0007669"/>
    <property type="project" value="UniProtKB-KW"/>
</dbReference>
<keyword evidence="5 12" id="KW-0819">tRNA processing</keyword>
<dbReference type="InterPro" id="IPR021721">
    <property type="entry name" value="Znf_CCCH-type_TRM13"/>
</dbReference>
<dbReference type="InterPro" id="IPR039044">
    <property type="entry name" value="Trm13"/>
</dbReference>
<dbReference type="EC" id="2.1.1.225" evidence="12"/>
<evidence type="ECO:0000313" key="15">
    <source>
        <dbReference type="Proteomes" id="UP001292079"/>
    </source>
</evidence>
<evidence type="ECO:0000256" key="11">
    <source>
        <dbReference type="ARBA" id="ARBA00049393"/>
    </source>
</evidence>
<dbReference type="EMBL" id="JALJAT010000004">
    <property type="protein sequence ID" value="KAK4470201.1"/>
    <property type="molecule type" value="Genomic_DNA"/>
</dbReference>
<comment type="catalytic activity">
    <reaction evidence="11 12">
        <text>adenosine(4) in tRNA(His) + S-adenosyl-L-methionine = 2'-O-methyladenosine(4) in tRNA(His) + S-adenosyl-L-homocysteine + H(+)</text>
        <dbReference type="Rhea" id="RHEA:43196"/>
        <dbReference type="Rhea" id="RHEA-COMP:10401"/>
        <dbReference type="Rhea" id="RHEA-COMP:10402"/>
        <dbReference type="ChEBI" id="CHEBI:15378"/>
        <dbReference type="ChEBI" id="CHEBI:57856"/>
        <dbReference type="ChEBI" id="CHEBI:59789"/>
        <dbReference type="ChEBI" id="CHEBI:74411"/>
        <dbReference type="ChEBI" id="CHEBI:74477"/>
        <dbReference type="EC" id="2.1.1.225"/>
    </reaction>
</comment>
<dbReference type="GO" id="GO:0106050">
    <property type="term" value="F:tRNA 2'-O-methyltransferase activity"/>
    <property type="evidence" value="ECO:0007669"/>
    <property type="project" value="UniProtKB-UniRule"/>
</dbReference>
<comment type="function">
    <text evidence="12">tRNA methylase which 2'-O-methylates cytidine(4) in tRNA(Pro) and tRNA(Gly)(GCC), and adenosine(4) in tRNA(His).</text>
</comment>
<sequence>MLFEGRCGYFMKNKNRYCRQLPVKGSNRCFNHICESVDKVACPLDPTHFVSRSNLEKHLMKCNERRKVTATYDVSGINSANSGTTILAPKLSLADVPAVMLLGLIARLEELNTALNLLDQVRDLSTDDIHPLILFTLNNHRHWCSNGFPGLNELPSLLQSSTVSLNGNDNEVNKDTNSCEDNFSVNSERVVHGSMRHIYQNGCLIRVLKGSNLLSTGSLYLEFGAGRAGLSHWINNCLASSELGSRCYDRFPGVWPVKAPETNFIVVELNSVRDKMDKRQRDEGNFTRIRIDIANLDLTRLPLLQENTKPVIAVAKHLCGNATDLSLRCLKNGEKVMNLSGIMFAVCCHNKCTWNETVGRLWLENEAKITSNEFTLITQLSSWAVCGFKRKSSDYINDSNSNYLDALKSGNEDDCQKALHNLNVYYKIRIGQICKRLIDWGRVMYIKNELKFTNTQLVTYTSTNVTPENIVICASE</sequence>
<evidence type="ECO:0000256" key="7">
    <source>
        <dbReference type="ARBA" id="ARBA00022771"/>
    </source>
</evidence>
<comment type="similarity">
    <text evidence="1 12">Belongs to the methyltransferase TRM13 family.</text>
</comment>
<feature type="domain" description="CHHC U11-48K-type" evidence="13">
    <location>
        <begin position="39"/>
        <end position="66"/>
    </location>
</feature>
<evidence type="ECO:0000259" key="13">
    <source>
        <dbReference type="PROSITE" id="PS51800"/>
    </source>
</evidence>